<dbReference type="OrthoDB" id="12829at10239"/>
<dbReference type="EMBL" id="HM144387">
    <property type="protein sequence ID" value="ADH03326.1"/>
    <property type="molecule type" value="Genomic_DNA"/>
</dbReference>
<evidence type="ECO:0000313" key="2">
    <source>
        <dbReference type="Proteomes" id="UP000005445"/>
    </source>
</evidence>
<keyword evidence="2" id="KW-1185">Reference proteome</keyword>
<dbReference type="KEGG" id="vg:11536836"/>
<reference evidence="1 2" key="1">
    <citation type="submission" date="2013-01" db="EMBL/GenBank/DDBJ databases">
        <title>Large myovirus of Bacillus.</title>
        <authorList>
            <person name="Klumpp J."/>
            <person name="Beyer W."/>
            <person name="Loessner M.J."/>
        </authorList>
    </citation>
    <scope>NUCLEOTIDE SEQUENCE [LARGE SCALE GENOMIC DNA]</scope>
</reference>
<sequence length="151" mass="17113">MKKQNDGLQVVKEMVMFDCTYSHCDDIRVVKDSNNEVTVAIRVDIGETMSTPSVNLTAVEQALFTETLVKFLDALEREDKPAQKESAVVICPESNNTRFTVSLHRKDCEISFDMYGDTVFLDVFQVQDIVDLLKKDLKHVHISERVIGGDK</sequence>
<accession>G9B1T1</accession>
<dbReference type="RefSeq" id="YP_004957195.1">
    <property type="nucleotide sequence ID" value="NC_016563.1"/>
</dbReference>
<proteinExistence type="predicted"/>
<organism evidence="1 2">
    <name type="scientific">Bacillus phage W.Ph</name>
    <dbReference type="NCBI Taxonomy" id="764595"/>
    <lineage>
        <taxon>Viruses</taxon>
        <taxon>Duplodnaviria</taxon>
        <taxon>Heunggongvirae</taxon>
        <taxon>Uroviricota</taxon>
        <taxon>Caudoviricetes</taxon>
        <taxon>Herelleviridae</taxon>
        <taxon>Bastillevirinae</taxon>
        <taxon>Wphvirus</taxon>
        <taxon>Wphvirus WPh</taxon>
    </lineage>
</organism>
<evidence type="ECO:0000313" key="1">
    <source>
        <dbReference type="EMBL" id="ADH03326.1"/>
    </source>
</evidence>
<name>G9B1T1_9CAUD</name>
<protein>
    <submittedName>
        <fullName evidence="1">Gp180</fullName>
    </submittedName>
</protein>
<dbReference type="GeneID" id="11536836"/>
<dbReference type="Proteomes" id="UP000005445">
    <property type="component" value="Segment"/>
</dbReference>